<proteinExistence type="predicted"/>
<dbReference type="EMBL" id="KZ623376">
    <property type="protein sequence ID" value="RQO93481.1"/>
    <property type="molecule type" value="Genomic_DNA"/>
</dbReference>
<dbReference type="EMBL" id="KZ623376">
    <property type="protein sequence ID" value="RQO93482.1"/>
    <property type="molecule type" value="Genomic_DNA"/>
</dbReference>
<reference evidence="1" key="1">
    <citation type="journal article" date="2006" name="Science">
        <title>The genome of black cottonwood, Populus trichocarpa (Torr. &amp; Gray).</title>
        <authorList>
            <person name="Tuskan G.A."/>
            <person name="Difazio S."/>
            <person name="Jansson S."/>
            <person name="Bohlmann J."/>
            <person name="Grigoriev I."/>
            <person name="Hellsten U."/>
            <person name="Putnam N."/>
            <person name="Ralph S."/>
            <person name="Rombauts S."/>
            <person name="Salamov A."/>
            <person name="Schein J."/>
            <person name="Sterck L."/>
            <person name="Aerts A."/>
            <person name="Bhalerao R.R."/>
            <person name="Bhalerao R.P."/>
            <person name="Blaudez D."/>
            <person name="Boerjan W."/>
            <person name="Brun A."/>
            <person name="Brunner A."/>
            <person name="Busov V."/>
            <person name="Campbell M."/>
            <person name="Carlson J."/>
            <person name="Chalot M."/>
            <person name="Chapman J."/>
            <person name="Chen G.L."/>
            <person name="Cooper D."/>
            <person name="Coutinho P.M."/>
            <person name="Couturier J."/>
            <person name="Covert S."/>
            <person name="Cronk Q."/>
            <person name="Cunningham R."/>
            <person name="Davis J."/>
            <person name="Degroeve S."/>
            <person name="Dejardin A."/>
            <person name="Depamphilis C."/>
            <person name="Detter J."/>
            <person name="Dirks B."/>
            <person name="Dubchak I."/>
            <person name="Duplessis S."/>
            <person name="Ehlting J."/>
            <person name="Ellis B."/>
            <person name="Gendler K."/>
            <person name="Goodstein D."/>
            <person name="Gribskov M."/>
            <person name="Grimwood J."/>
            <person name="Groover A."/>
            <person name="Gunter L."/>
            <person name="Hamberger B."/>
            <person name="Heinze B."/>
            <person name="Helariutta Y."/>
            <person name="Henrissat B."/>
            <person name="Holligan D."/>
            <person name="Holt R."/>
            <person name="Huang W."/>
            <person name="Islam-Faridi N."/>
            <person name="Jones S."/>
            <person name="Jones-Rhoades M."/>
            <person name="Jorgensen R."/>
            <person name="Joshi C."/>
            <person name="Kangasjarvi J."/>
            <person name="Karlsson J."/>
            <person name="Kelleher C."/>
            <person name="Kirkpatrick R."/>
            <person name="Kirst M."/>
            <person name="Kohler A."/>
            <person name="Kalluri U."/>
            <person name="Larimer F."/>
            <person name="Leebens-Mack J."/>
            <person name="Leple J.C."/>
            <person name="Locascio P."/>
            <person name="Lou Y."/>
            <person name="Lucas S."/>
            <person name="Martin F."/>
            <person name="Montanini B."/>
            <person name="Napoli C."/>
            <person name="Nelson D.R."/>
            <person name="Nelson C."/>
            <person name="Nieminen K."/>
            <person name="Nilsson O."/>
            <person name="Pereda V."/>
            <person name="Peter G."/>
            <person name="Philippe R."/>
            <person name="Pilate G."/>
            <person name="Poliakov A."/>
            <person name="Razumovskaya J."/>
            <person name="Richardson P."/>
            <person name="Rinaldi C."/>
            <person name="Ritland K."/>
            <person name="Rouze P."/>
            <person name="Ryaboy D."/>
            <person name="Schmutz J."/>
            <person name="Schrader J."/>
            <person name="Segerman B."/>
            <person name="Shin H."/>
            <person name="Siddiqui A."/>
            <person name="Sterky F."/>
            <person name="Terry A."/>
            <person name="Tsai C.J."/>
            <person name="Uberbacher E."/>
            <person name="Unneberg P."/>
            <person name="Vahala J."/>
            <person name="Wall K."/>
            <person name="Wessler S."/>
            <person name="Yang G."/>
            <person name="Yin T."/>
            <person name="Douglas C."/>
            <person name="Marra M."/>
            <person name="Sandberg G."/>
            <person name="Van de Peer Y."/>
            <person name="Rokhsar D."/>
        </authorList>
    </citation>
    <scope>NUCLEOTIDE SEQUENCE [LARGE SCALE GENOMIC DNA]</scope>
    <source>
        <strain evidence="1">Nisqually-1</strain>
    </source>
</reference>
<sequence>MDGLCSSCLLEARLVGCYTINSSIGDFTEIHVFEMWCCRYVFDWWEVIPTVPLAMGYKLASHCNSLIYHRRFRLIYQYVFCVNKGISMFSLSV</sequence>
<reference evidence="1" key="2">
    <citation type="submission" date="2017-07" db="EMBL/GenBank/DDBJ databases">
        <title>WGS assembly of Populus trichocarpa.</title>
        <authorList>
            <person name="Tuskan G."/>
            <person name="Difazio S."/>
            <person name="Jansson S."/>
            <person name="Bohlmann J."/>
            <person name="Grigoriev I."/>
            <person name="Hellsten U."/>
            <person name="Putnam N."/>
            <person name="Ralph S."/>
            <person name="Rombauts S."/>
            <person name="Salamov A."/>
            <person name="Schein J."/>
            <person name="Sterck L."/>
            <person name="Aerts A."/>
            <person name="Bhalerao R."/>
            <person name="Bhalerao R."/>
            <person name="Blaudez D."/>
            <person name="Boerjan W."/>
            <person name="Brun A."/>
            <person name="Brunner A."/>
            <person name="Busov V."/>
            <person name="Campbell M."/>
            <person name="Carlson J."/>
            <person name="Chalot M."/>
            <person name="Chapman J."/>
            <person name="Chen G."/>
            <person name="Cooper D."/>
            <person name="Coutinho P."/>
            <person name="Couturier J."/>
            <person name="Covert S."/>
            <person name="Cronk Q."/>
            <person name="Cunningham R."/>
            <person name="Davis J."/>
            <person name="Degroeve S."/>
            <person name="Dejardin A."/>
            <person name="Depamphilis C."/>
            <person name="Detter J."/>
            <person name="Dirks B."/>
            <person name="Dubchak I."/>
            <person name="Duplessis S."/>
            <person name="Ehlting J."/>
            <person name="Ellis B."/>
            <person name="Gendler K."/>
            <person name="Goodstein D."/>
            <person name="Gribskov M."/>
            <person name="Grimwood J."/>
            <person name="Groover A."/>
            <person name="Gunter L."/>
            <person name="Hamberger B."/>
            <person name="Heinze B."/>
            <person name="Helariutta Y."/>
            <person name="Henrissat B."/>
            <person name="Holligan D."/>
            <person name="Holt R."/>
            <person name="Huang W."/>
            <person name="Islam-Faridi N."/>
            <person name="Jones S."/>
            <person name="Jones-Rhoades M."/>
            <person name="Jorgensen R."/>
            <person name="Joshi C."/>
            <person name="Kangasjarvi J."/>
            <person name="Karlsson J."/>
            <person name="Kelleher C."/>
            <person name="Kirkpatrick R."/>
            <person name="Kirst M."/>
            <person name="Kohler A."/>
            <person name="Kalluri U."/>
            <person name="Larimer F."/>
            <person name="Leebens-Mack J."/>
            <person name="Leple J."/>
            <person name="Locascio P."/>
            <person name="Lou Y."/>
            <person name="Lucas S."/>
            <person name="Martin F."/>
            <person name="Montanini B."/>
            <person name="Napoli C."/>
            <person name="Nelson D."/>
            <person name="Nelson C."/>
            <person name="Nieminen K."/>
            <person name="Nilsson O."/>
            <person name="Pereda V."/>
            <person name="Peter G."/>
            <person name="Philippe R."/>
            <person name="Pilate G."/>
            <person name="Poliakov A."/>
            <person name="Razumovskaya J."/>
            <person name="Richardson P."/>
            <person name="Rinaldi C."/>
            <person name="Ritland K."/>
            <person name="Rouze P."/>
            <person name="Ryaboy D."/>
            <person name="Schmutz J."/>
            <person name="Schrader J."/>
            <person name="Segerman B."/>
            <person name="Shin H."/>
            <person name="Siddiqui A."/>
            <person name="Sterky F."/>
            <person name="Terry A."/>
            <person name="Tsai C."/>
            <person name="Uberbacher E."/>
            <person name="Unneberg P."/>
            <person name="Vahala J."/>
            <person name="Wall K."/>
            <person name="Wessler S."/>
            <person name="Yang G."/>
            <person name="Yin T."/>
            <person name="Douglas C."/>
            <person name="Marra M."/>
            <person name="Sandberg G."/>
            <person name="Van De Peer Y."/>
            <person name="Rokhsar D."/>
        </authorList>
    </citation>
    <scope>NUCLEOTIDE SEQUENCE</scope>
    <source>
        <strain evidence="1">Nisqually-1</strain>
    </source>
</reference>
<gene>
    <name evidence="1" type="ORF">POPTR_T065950</name>
</gene>
<accession>A0A3N7F9Z0</accession>
<evidence type="ECO:0000313" key="1">
    <source>
        <dbReference type="EMBL" id="RQO93483.1"/>
    </source>
</evidence>
<organism evidence="1">
    <name type="scientific">Populus trichocarpa</name>
    <name type="common">Western balsam poplar</name>
    <name type="synonym">Populus balsamifera subsp. trichocarpa</name>
    <dbReference type="NCBI Taxonomy" id="3694"/>
    <lineage>
        <taxon>Eukaryota</taxon>
        <taxon>Viridiplantae</taxon>
        <taxon>Streptophyta</taxon>
        <taxon>Embryophyta</taxon>
        <taxon>Tracheophyta</taxon>
        <taxon>Spermatophyta</taxon>
        <taxon>Magnoliopsida</taxon>
        <taxon>eudicotyledons</taxon>
        <taxon>Gunneridae</taxon>
        <taxon>Pentapetalae</taxon>
        <taxon>rosids</taxon>
        <taxon>fabids</taxon>
        <taxon>Malpighiales</taxon>
        <taxon>Salicaceae</taxon>
        <taxon>Saliceae</taxon>
        <taxon>Populus</taxon>
    </lineage>
</organism>
<protein>
    <submittedName>
        <fullName evidence="1">Uncharacterized protein</fullName>
    </submittedName>
</protein>
<dbReference type="EMBL" id="KZ623376">
    <property type="protein sequence ID" value="RQO93483.1"/>
    <property type="molecule type" value="Genomic_DNA"/>
</dbReference>
<dbReference type="EMBL" id="KZ623376">
    <property type="protein sequence ID" value="RQO93484.1"/>
    <property type="molecule type" value="Genomic_DNA"/>
</dbReference>
<dbReference type="AlphaFoldDB" id="A0A3N7F9Z0"/>
<name>A0A3N7F9Z0_POPTR</name>